<dbReference type="PANTHER" id="PTHR44520">
    <property type="entry name" value="RESPONSE REGULATOR RCP1-RELATED"/>
    <property type="match status" value="1"/>
</dbReference>
<keyword evidence="4" id="KW-1185">Reference proteome</keyword>
<feature type="modified residue" description="4-aspartylphosphate" evidence="1">
    <location>
        <position position="59"/>
    </location>
</feature>
<dbReference type="CDD" id="cd17557">
    <property type="entry name" value="REC_Rcp-like"/>
    <property type="match status" value="1"/>
</dbReference>
<reference evidence="4" key="1">
    <citation type="journal article" date="2019" name="Int. J. Syst. Evol. Microbiol.">
        <title>The Global Catalogue of Microorganisms (GCM) 10K type strain sequencing project: providing services to taxonomists for standard genome sequencing and annotation.</title>
        <authorList>
            <consortium name="The Broad Institute Genomics Platform"/>
            <consortium name="The Broad Institute Genome Sequencing Center for Infectious Disease"/>
            <person name="Wu L."/>
            <person name="Ma J."/>
        </authorList>
    </citation>
    <scope>NUCLEOTIDE SEQUENCE [LARGE SCALE GENOMIC DNA]</scope>
    <source>
        <strain evidence="4">JCM 30331</strain>
    </source>
</reference>
<gene>
    <name evidence="3" type="ORF">GCM10008955_14630</name>
</gene>
<evidence type="ECO:0000313" key="4">
    <source>
        <dbReference type="Proteomes" id="UP000647587"/>
    </source>
</evidence>
<dbReference type="PROSITE" id="PS50110">
    <property type="entry name" value="RESPONSE_REGULATORY"/>
    <property type="match status" value="1"/>
</dbReference>
<dbReference type="EMBL" id="BMPP01000005">
    <property type="protein sequence ID" value="GGK22203.1"/>
    <property type="molecule type" value="Genomic_DNA"/>
</dbReference>
<accession>A0ABQ2EV23</accession>
<sequence length="139" mass="15225">MESRRILLIDDNPHDVELALHAFAQSGQQHNVVVAGGGSEAVALLHGEAGELPDLILLDLKMPHMDGLAVLDEIRAHDATRRIPVVMLTTSGESRDVRASYEHGASAYVVKPLELRQFAETLKTITAFWTRLNRVAHSG</sequence>
<keyword evidence="1" id="KW-0597">Phosphoprotein</keyword>
<evidence type="ECO:0000256" key="1">
    <source>
        <dbReference type="PROSITE-ProRule" id="PRU00169"/>
    </source>
</evidence>
<protein>
    <submittedName>
        <fullName evidence="3">Response regulator</fullName>
    </submittedName>
</protein>
<organism evidence="3 4">
    <name type="scientific">Deinococcus malanensis</name>
    <dbReference type="NCBI Taxonomy" id="1706855"/>
    <lineage>
        <taxon>Bacteria</taxon>
        <taxon>Thermotogati</taxon>
        <taxon>Deinococcota</taxon>
        <taxon>Deinococci</taxon>
        <taxon>Deinococcales</taxon>
        <taxon>Deinococcaceae</taxon>
        <taxon>Deinococcus</taxon>
    </lineage>
</organism>
<dbReference type="Pfam" id="PF00072">
    <property type="entry name" value="Response_reg"/>
    <property type="match status" value="1"/>
</dbReference>
<dbReference type="Gene3D" id="3.40.50.2300">
    <property type="match status" value="1"/>
</dbReference>
<proteinExistence type="predicted"/>
<dbReference type="SUPFAM" id="SSF52172">
    <property type="entry name" value="CheY-like"/>
    <property type="match status" value="1"/>
</dbReference>
<dbReference type="InterPro" id="IPR052893">
    <property type="entry name" value="TCS_response_regulator"/>
</dbReference>
<name>A0ABQ2EV23_9DEIO</name>
<dbReference type="RefSeq" id="WP_189006005.1">
    <property type="nucleotide sequence ID" value="NZ_BMPP01000005.1"/>
</dbReference>
<comment type="caution">
    <text evidence="3">The sequence shown here is derived from an EMBL/GenBank/DDBJ whole genome shotgun (WGS) entry which is preliminary data.</text>
</comment>
<dbReference type="InterPro" id="IPR011006">
    <property type="entry name" value="CheY-like_superfamily"/>
</dbReference>
<dbReference type="Proteomes" id="UP000647587">
    <property type="component" value="Unassembled WGS sequence"/>
</dbReference>
<evidence type="ECO:0000313" key="3">
    <source>
        <dbReference type="EMBL" id="GGK22203.1"/>
    </source>
</evidence>
<dbReference type="InterPro" id="IPR001789">
    <property type="entry name" value="Sig_transdc_resp-reg_receiver"/>
</dbReference>
<dbReference type="PANTHER" id="PTHR44520:SF2">
    <property type="entry name" value="RESPONSE REGULATOR RCP1"/>
    <property type="match status" value="1"/>
</dbReference>
<dbReference type="SMART" id="SM00448">
    <property type="entry name" value="REC"/>
    <property type="match status" value="1"/>
</dbReference>
<feature type="domain" description="Response regulatory" evidence="2">
    <location>
        <begin position="5"/>
        <end position="126"/>
    </location>
</feature>
<evidence type="ECO:0000259" key="2">
    <source>
        <dbReference type="PROSITE" id="PS50110"/>
    </source>
</evidence>